<dbReference type="Gene3D" id="3.40.50.620">
    <property type="entry name" value="HUPs"/>
    <property type="match status" value="1"/>
</dbReference>
<gene>
    <name evidence="3" type="ORF">NITINOP_0853</name>
</gene>
<dbReference type="PRINTS" id="PR01438">
    <property type="entry name" value="UNVRSLSTRESS"/>
</dbReference>
<sequence>MFMKIMAAIDGTETSMEALMEAKHIAVSQDASLCIVYAVADSDENDESSGLKLLEQAKSIVGNGLNVDTRLVHAEAEYGLNGIAEALAEAANEWHADLVVVGTANRRGLERFVIGSVAEQVVSKVDASVLVVRPRRSAD</sequence>
<dbReference type="STRING" id="1715989.NITINOP_0853"/>
<evidence type="ECO:0000259" key="2">
    <source>
        <dbReference type="Pfam" id="PF00582"/>
    </source>
</evidence>
<dbReference type="AlphaFoldDB" id="A0A0S4KTX5"/>
<reference evidence="4" key="1">
    <citation type="submission" date="2015-09" db="EMBL/GenBank/DDBJ databases">
        <authorList>
            <person name="Daims H."/>
        </authorList>
    </citation>
    <scope>NUCLEOTIDE SEQUENCE [LARGE SCALE GENOMIC DNA]</scope>
</reference>
<dbReference type="SUPFAM" id="SSF52402">
    <property type="entry name" value="Adenine nucleotide alpha hydrolases-like"/>
    <property type="match status" value="1"/>
</dbReference>
<proteinExistence type="inferred from homology"/>
<name>A0A0S4KTX5_9BACT</name>
<evidence type="ECO:0000313" key="4">
    <source>
        <dbReference type="Proteomes" id="UP000066284"/>
    </source>
</evidence>
<dbReference type="PANTHER" id="PTHR46268">
    <property type="entry name" value="STRESS RESPONSE PROTEIN NHAX"/>
    <property type="match status" value="1"/>
</dbReference>
<dbReference type="PANTHER" id="PTHR46268:SF6">
    <property type="entry name" value="UNIVERSAL STRESS PROTEIN UP12"/>
    <property type="match status" value="1"/>
</dbReference>
<evidence type="ECO:0000256" key="1">
    <source>
        <dbReference type="ARBA" id="ARBA00008791"/>
    </source>
</evidence>
<dbReference type="InterPro" id="IPR006016">
    <property type="entry name" value="UspA"/>
</dbReference>
<accession>A0A0S4KTX5</accession>
<dbReference type="CDD" id="cd00293">
    <property type="entry name" value="USP-like"/>
    <property type="match status" value="1"/>
</dbReference>
<feature type="domain" description="UspA" evidence="2">
    <location>
        <begin position="1"/>
        <end position="133"/>
    </location>
</feature>
<dbReference type="InterPro" id="IPR014729">
    <property type="entry name" value="Rossmann-like_a/b/a_fold"/>
</dbReference>
<organism evidence="3 4">
    <name type="scientific">Candidatus Nitrospira inopinata</name>
    <dbReference type="NCBI Taxonomy" id="1715989"/>
    <lineage>
        <taxon>Bacteria</taxon>
        <taxon>Pseudomonadati</taxon>
        <taxon>Nitrospirota</taxon>
        <taxon>Nitrospiria</taxon>
        <taxon>Nitrospirales</taxon>
        <taxon>Nitrospiraceae</taxon>
        <taxon>Nitrospira</taxon>
    </lineage>
</organism>
<dbReference type="Proteomes" id="UP000066284">
    <property type="component" value="Chromosome 1"/>
</dbReference>
<dbReference type="EMBL" id="LN885086">
    <property type="protein sequence ID" value="CUQ65828.1"/>
    <property type="molecule type" value="Genomic_DNA"/>
</dbReference>
<protein>
    <submittedName>
        <fullName evidence="3">UspA</fullName>
    </submittedName>
</protein>
<dbReference type="Pfam" id="PF00582">
    <property type="entry name" value="Usp"/>
    <property type="match status" value="1"/>
</dbReference>
<comment type="similarity">
    <text evidence="1">Belongs to the universal stress protein A family.</text>
</comment>
<evidence type="ECO:0000313" key="3">
    <source>
        <dbReference type="EMBL" id="CUQ65828.1"/>
    </source>
</evidence>
<dbReference type="InterPro" id="IPR006015">
    <property type="entry name" value="Universal_stress_UspA"/>
</dbReference>
<keyword evidence="4" id="KW-1185">Reference proteome</keyword>
<dbReference type="KEGG" id="nio:NITINOP_0853"/>